<evidence type="ECO:0000313" key="2">
    <source>
        <dbReference type="Proteomes" id="UP000264062"/>
    </source>
</evidence>
<name>A0A350H9T1_UNCW3</name>
<gene>
    <name evidence="1" type="ORF">DCW38_03860</name>
</gene>
<evidence type="ECO:0000313" key="1">
    <source>
        <dbReference type="EMBL" id="HAV92297.1"/>
    </source>
</evidence>
<reference evidence="1 2" key="1">
    <citation type="journal article" date="2018" name="Nat. Biotechnol.">
        <title>A standardized bacterial taxonomy based on genome phylogeny substantially revises the tree of life.</title>
        <authorList>
            <person name="Parks D.H."/>
            <person name="Chuvochina M."/>
            <person name="Waite D.W."/>
            <person name="Rinke C."/>
            <person name="Skarshewski A."/>
            <person name="Chaumeil P.A."/>
            <person name="Hugenholtz P."/>
        </authorList>
    </citation>
    <scope>NUCLEOTIDE SEQUENCE [LARGE SCALE GENOMIC DNA]</scope>
    <source>
        <strain evidence="1">UBA9956</strain>
    </source>
</reference>
<dbReference type="AlphaFoldDB" id="A0A350H9T1"/>
<accession>A0A350H9T1</accession>
<dbReference type="SUPFAM" id="SSF140683">
    <property type="entry name" value="SP0561-like"/>
    <property type="match status" value="1"/>
</dbReference>
<proteinExistence type="predicted"/>
<comment type="caution">
    <text evidence="1">The sequence shown here is derived from an EMBL/GenBank/DDBJ whole genome shotgun (WGS) entry which is preliminary data.</text>
</comment>
<dbReference type="Gene3D" id="1.10.3910.10">
    <property type="entry name" value="SP0561-like"/>
    <property type="match status" value="1"/>
</dbReference>
<dbReference type="InterPro" id="IPR038062">
    <property type="entry name" value="ScdA-like_N_sf"/>
</dbReference>
<organism evidence="1 2">
    <name type="scientific">candidate division WOR-3 bacterium</name>
    <dbReference type="NCBI Taxonomy" id="2052148"/>
    <lineage>
        <taxon>Bacteria</taxon>
        <taxon>Bacteria division WOR-3</taxon>
    </lineage>
</organism>
<sequence>MNRVSGEMFVEEIVEKFPESVGYLMEKNIICIKCGAPVWGTLNELLKSRGVEDKEEFIAKLNFFLEKKEN</sequence>
<dbReference type="EMBL" id="DMZY01000115">
    <property type="protein sequence ID" value="HAV92297.1"/>
    <property type="molecule type" value="Genomic_DNA"/>
</dbReference>
<dbReference type="Proteomes" id="UP000264062">
    <property type="component" value="Unassembled WGS sequence"/>
</dbReference>
<protein>
    <submittedName>
        <fullName evidence="1">DUF1858 domain-containing protein</fullName>
    </submittedName>
</protein>